<organism evidence="1 2">
    <name type="scientific">Armillaria ostoyae</name>
    <name type="common">Armillaria root rot fungus</name>
    <dbReference type="NCBI Taxonomy" id="47428"/>
    <lineage>
        <taxon>Eukaryota</taxon>
        <taxon>Fungi</taxon>
        <taxon>Dikarya</taxon>
        <taxon>Basidiomycota</taxon>
        <taxon>Agaricomycotina</taxon>
        <taxon>Agaricomycetes</taxon>
        <taxon>Agaricomycetidae</taxon>
        <taxon>Agaricales</taxon>
        <taxon>Marasmiineae</taxon>
        <taxon>Physalacriaceae</taxon>
        <taxon>Armillaria</taxon>
    </lineage>
</organism>
<evidence type="ECO:0000313" key="2">
    <source>
        <dbReference type="Proteomes" id="UP000219338"/>
    </source>
</evidence>
<sequence length="373" mass="41691">MRSYRVQAPPPSLPPAKFATTYPAFASGSARRDSLVASTHVIDCTAAPLSRLSRVLSEAQTVLYSDLDMRDIWNHNALWIFLITRRDLTPLAHTLRVPAWSSAQARAYLIRPQTNIVSLRFPIILLDDNDNSVPSTPLPATPTHTRLLSLPTTSSRLSPPPLPPTPIRNQDAFMHTATTLFPNLANLHGSPYLIILAPFRPLINLLITISILIYAGFRPTTILKYLPHTLYCLRFMFKSVGKRTKEKTLRTAVDVCSAIEELEIEGEGGEKCWCSILSHFNSLRVLIMRIPRTAQVETAKEELNESVPLQKQARTCSTLATIIHSGHLMVVSQCWHRSSLSLPVLPRSRSSPSLNLIMKKIDRVGPLQGKLFR</sequence>
<dbReference type="OrthoDB" id="3259156at2759"/>
<name>A0A284SAD9_ARMOS</name>
<dbReference type="Proteomes" id="UP000219338">
    <property type="component" value="Unassembled WGS sequence"/>
</dbReference>
<reference evidence="2" key="1">
    <citation type="journal article" date="2017" name="Nat. Ecol. Evol.">
        <title>Genome expansion and lineage-specific genetic innovations in the forest pathogenic fungi Armillaria.</title>
        <authorList>
            <person name="Sipos G."/>
            <person name="Prasanna A.N."/>
            <person name="Walter M.C."/>
            <person name="O'Connor E."/>
            <person name="Balint B."/>
            <person name="Krizsan K."/>
            <person name="Kiss B."/>
            <person name="Hess J."/>
            <person name="Varga T."/>
            <person name="Slot J."/>
            <person name="Riley R."/>
            <person name="Boka B."/>
            <person name="Rigling D."/>
            <person name="Barry K."/>
            <person name="Lee J."/>
            <person name="Mihaltcheva S."/>
            <person name="LaButti K."/>
            <person name="Lipzen A."/>
            <person name="Waldron R."/>
            <person name="Moloney N.M."/>
            <person name="Sperisen C."/>
            <person name="Kredics L."/>
            <person name="Vagvoelgyi C."/>
            <person name="Patrignani A."/>
            <person name="Fitzpatrick D."/>
            <person name="Nagy I."/>
            <person name="Doyle S."/>
            <person name="Anderson J.B."/>
            <person name="Grigoriev I.V."/>
            <person name="Gueldener U."/>
            <person name="Muensterkoetter M."/>
            <person name="Nagy L.G."/>
        </authorList>
    </citation>
    <scope>NUCLEOTIDE SEQUENCE [LARGE SCALE GENOMIC DNA]</scope>
    <source>
        <strain evidence="2">C18/9</strain>
    </source>
</reference>
<dbReference type="STRING" id="47428.A0A284SAD9"/>
<keyword evidence="2" id="KW-1185">Reference proteome</keyword>
<accession>A0A284SAD9</accession>
<protein>
    <submittedName>
        <fullName evidence="1">Uncharacterized protein</fullName>
    </submittedName>
</protein>
<proteinExistence type="predicted"/>
<gene>
    <name evidence="1" type="ORF">ARMOST_21551</name>
</gene>
<dbReference type="AlphaFoldDB" id="A0A284SAD9"/>
<dbReference type="EMBL" id="FUEG01000051">
    <property type="protein sequence ID" value="SJL17980.1"/>
    <property type="molecule type" value="Genomic_DNA"/>
</dbReference>
<evidence type="ECO:0000313" key="1">
    <source>
        <dbReference type="EMBL" id="SJL17980.1"/>
    </source>
</evidence>